<evidence type="ECO:0000256" key="1">
    <source>
        <dbReference type="SAM" id="MobiDB-lite"/>
    </source>
</evidence>
<reference evidence="2 3" key="1">
    <citation type="submission" date="2023-12" db="EMBL/GenBank/DDBJ databases">
        <title>A high-quality genome assembly for Dillenia turbinata (Dilleniales).</title>
        <authorList>
            <person name="Chanderbali A."/>
        </authorList>
    </citation>
    <scope>NUCLEOTIDE SEQUENCE [LARGE SCALE GENOMIC DNA]</scope>
    <source>
        <strain evidence="2">LSX21</strain>
        <tissue evidence="2">Leaf</tissue>
    </source>
</reference>
<keyword evidence="3" id="KW-1185">Reference proteome</keyword>
<feature type="region of interest" description="Disordered" evidence="1">
    <location>
        <begin position="165"/>
        <end position="213"/>
    </location>
</feature>
<feature type="region of interest" description="Disordered" evidence="1">
    <location>
        <begin position="527"/>
        <end position="553"/>
    </location>
</feature>
<evidence type="ECO:0000313" key="3">
    <source>
        <dbReference type="Proteomes" id="UP001370490"/>
    </source>
</evidence>
<protein>
    <submittedName>
        <fullName evidence="2">Uncharacterized protein</fullName>
    </submittedName>
</protein>
<feature type="region of interest" description="Disordered" evidence="1">
    <location>
        <begin position="455"/>
        <end position="491"/>
    </location>
</feature>
<comment type="caution">
    <text evidence="2">The sequence shown here is derived from an EMBL/GenBank/DDBJ whole genome shotgun (WGS) entry which is preliminary data.</text>
</comment>
<accession>A0AAN8VFB0</accession>
<dbReference type="PANTHER" id="PTHR34461">
    <property type="entry name" value="EXPRESSED PROTEIN"/>
    <property type="match status" value="1"/>
</dbReference>
<organism evidence="2 3">
    <name type="scientific">Dillenia turbinata</name>
    <dbReference type="NCBI Taxonomy" id="194707"/>
    <lineage>
        <taxon>Eukaryota</taxon>
        <taxon>Viridiplantae</taxon>
        <taxon>Streptophyta</taxon>
        <taxon>Embryophyta</taxon>
        <taxon>Tracheophyta</taxon>
        <taxon>Spermatophyta</taxon>
        <taxon>Magnoliopsida</taxon>
        <taxon>eudicotyledons</taxon>
        <taxon>Gunneridae</taxon>
        <taxon>Pentapetalae</taxon>
        <taxon>Dilleniales</taxon>
        <taxon>Dilleniaceae</taxon>
        <taxon>Dillenia</taxon>
    </lineage>
</organism>
<sequence length="864" mass="94749">MEKNRSFRKRKQPSSSDRFAGIFTRSKSQIYVHFNRSGPIRSDSTSSRKKLFPVHLSDQSCKKRRSLACSDTFDDDDISRISIKDLRARRVFSPSAITGNEIPASIADDKLSGSEKGQKFEGLSELQPGLGFSGQGLIVEMKNVGDKLKNSSGVNGSVEECVQTTQYSHISEVDDFEEREDKAEMGSQKRNENVPDKSSNGNPGGTKIGSTPKSVLVLNPCSQLKVFRSPSSFSYRRLLPFLMDIANDDSSASKNGKSPKQEKDLEKRSSPQSLASPIQDACGSECNFPNFKLESHYDNTDTLPSEGLKVQDVSVNENSLNEPSPKCTSKSLGIISLENQYEPQPGHAILDTPVKLKPVSGDGSSADETSQIPMSLFADSASIADNKLFESGEGQKFEGLSELQPGLGFADQGLVAEMQNAGDKLRDFSGVDGSEEECFQMTPDSDIISKDVAEERENRAEMGLQKRSENAPEKASNGGPGGKKNGLTPSSVLVLNPSSRLKVFKSPSLFSYRRLLPFLMEIANKESSASKNGKYSKEKDVEKKSSPQILPSPIQDAWSSGWHNLNIQLEGHDDSTPTDALPSERLNLQYVSVNDNSLNLPSPNCISKSLEIVSSENRYEPQLGLVNLDLPAEPKPVFDDGSSGDETSPLPAMSVSADSSLNFVSKEFVSDMSPCSAYSTGELKNSSGGLSIDYKPIDDVFLNEDRAHVGGSLHPEASVVDLTKGILKRNPKGCRGLCTCLNCASFRLHAERAFEFSKNQMQDAEEVAMDLIKELRYLRNVLEKSANVSSNHAPLQVNQVKEASDRVSKAEEIARSRLGQMFDDLNYHCKNKQCLQRPRVTFADYFEEKVISGAESPIKISKRR</sequence>
<feature type="region of interest" description="Disordered" evidence="1">
    <location>
        <begin position="249"/>
        <end position="281"/>
    </location>
</feature>
<feature type="compositionally biased region" description="Basic and acidic residues" evidence="1">
    <location>
        <begin position="179"/>
        <end position="195"/>
    </location>
</feature>
<feature type="compositionally biased region" description="Polar residues" evidence="1">
    <location>
        <begin position="249"/>
        <end position="258"/>
    </location>
</feature>
<dbReference type="PANTHER" id="PTHR34461:SF4">
    <property type="entry name" value="OS01G0101800 PROTEIN"/>
    <property type="match status" value="1"/>
</dbReference>
<evidence type="ECO:0000313" key="2">
    <source>
        <dbReference type="EMBL" id="KAK6930649.1"/>
    </source>
</evidence>
<proteinExistence type="predicted"/>
<dbReference type="Proteomes" id="UP001370490">
    <property type="component" value="Unassembled WGS sequence"/>
</dbReference>
<name>A0AAN8VFB0_9MAGN</name>
<feature type="compositionally biased region" description="Basic and acidic residues" evidence="1">
    <location>
        <begin position="455"/>
        <end position="472"/>
    </location>
</feature>
<feature type="compositionally biased region" description="Basic and acidic residues" evidence="1">
    <location>
        <begin position="259"/>
        <end position="269"/>
    </location>
</feature>
<dbReference type="AlphaFoldDB" id="A0AAN8VFB0"/>
<dbReference type="EMBL" id="JBAMMX010000012">
    <property type="protein sequence ID" value="KAK6930649.1"/>
    <property type="molecule type" value="Genomic_DNA"/>
</dbReference>
<feature type="compositionally biased region" description="Basic and acidic residues" evidence="1">
    <location>
        <begin position="535"/>
        <end position="545"/>
    </location>
</feature>
<gene>
    <name evidence="2" type="ORF">RJ641_004743</name>
</gene>